<dbReference type="GO" id="GO:0006183">
    <property type="term" value="P:GTP biosynthetic process"/>
    <property type="evidence" value="ECO:0007669"/>
    <property type="project" value="UniProtKB-UniRule"/>
</dbReference>
<evidence type="ECO:0000256" key="8">
    <source>
        <dbReference type="ARBA" id="ARBA00022723"/>
    </source>
</evidence>
<keyword evidence="5 14" id="KW-0963">Cytoplasm</keyword>
<name>A0A368BNY3_9GAMM</name>
<dbReference type="InterPro" id="IPR023005">
    <property type="entry name" value="Nucleoside_diP_kinase_AS"/>
</dbReference>
<evidence type="ECO:0000256" key="10">
    <source>
        <dbReference type="ARBA" id="ARBA00022777"/>
    </source>
</evidence>
<keyword evidence="8 14" id="KW-0479">Metal-binding</keyword>
<evidence type="ECO:0000259" key="18">
    <source>
        <dbReference type="SMART" id="SM00562"/>
    </source>
</evidence>
<evidence type="ECO:0000256" key="1">
    <source>
        <dbReference type="ARBA" id="ARBA00004496"/>
    </source>
</evidence>
<feature type="binding site" evidence="14 15">
    <location>
        <position position="57"/>
    </location>
    <ligand>
        <name>ATP</name>
        <dbReference type="ChEBI" id="CHEBI:30616"/>
    </ligand>
</feature>
<dbReference type="CDD" id="cd04413">
    <property type="entry name" value="NDPk_I"/>
    <property type="match status" value="1"/>
</dbReference>
<dbReference type="PRINTS" id="PR01243">
    <property type="entry name" value="NUCDPKINASE"/>
</dbReference>
<evidence type="ECO:0000256" key="4">
    <source>
        <dbReference type="ARBA" id="ARBA00017632"/>
    </source>
</evidence>
<dbReference type="Proteomes" id="UP000252147">
    <property type="component" value="Unassembled WGS sequence"/>
</dbReference>
<feature type="binding site" evidence="14 15">
    <location>
        <position position="85"/>
    </location>
    <ligand>
        <name>ATP</name>
        <dbReference type="ChEBI" id="CHEBI:30616"/>
    </ligand>
</feature>
<evidence type="ECO:0000256" key="14">
    <source>
        <dbReference type="HAMAP-Rule" id="MF_00451"/>
    </source>
</evidence>
<dbReference type="GO" id="GO:0006241">
    <property type="term" value="P:CTP biosynthetic process"/>
    <property type="evidence" value="ECO:0007669"/>
    <property type="project" value="UniProtKB-UniRule"/>
</dbReference>
<feature type="binding site" evidence="14 15">
    <location>
        <position position="102"/>
    </location>
    <ligand>
        <name>ATP</name>
        <dbReference type="ChEBI" id="CHEBI:30616"/>
    </ligand>
</feature>
<dbReference type="NCBIfam" id="NF001908">
    <property type="entry name" value="PRK00668.1"/>
    <property type="match status" value="1"/>
</dbReference>
<proteinExistence type="inferred from homology"/>
<comment type="cofactor">
    <cofactor evidence="14">
        <name>Mg(2+)</name>
        <dbReference type="ChEBI" id="CHEBI:18420"/>
    </cofactor>
</comment>
<feature type="binding site" evidence="14 15">
    <location>
        <position position="112"/>
    </location>
    <ligand>
        <name>ATP</name>
        <dbReference type="ChEBI" id="CHEBI:30616"/>
    </ligand>
</feature>
<evidence type="ECO:0000313" key="20">
    <source>
        <dbReference type="Proteomes" id="UP000252147"/>
    </source>
</evidence>
<dbReference type="PROSITE" id="PS51374">
    <property type="entry name" value="NDPK_LIKE"/>
    <property type="match status" value="1"/>
</dbReference>
<dbReference type="GO" id="GO:0006228">
    <property type="term" value="P:UTP biosynthetic process"/>
    <property type="evidence" value="ECO:0007669"/>
    <property type="project" value="UniProtKB-UniRule"/>
</dbReference>
<dbReference type="InterPro" id="IPR001564">
    <property type="entry name" value="Nucleoside_diP_kinase"/>
</dbReference>
<feature type="domain" description="Nucleoside diphosphate kinase-like" evidence="18">
    <location>
        <begin position="1"/>
        <end position="138"/>
    </location>
</feature>
<keyword evidence="6 14" id="KW-0597">Phosphoprotein</keyword>
<evidence type="ECO:0000256" key="17">
    <source>
        <dbReference type="RuleBase" id="RU004013"/>
    </source>
</evidence>
<comment type="caution">
    <text evidence="19">The sequence shown here is derived from an EMBL/GenBank/DDBJ whole genome shotgun (WGS) entry which is preliminary data.</text>
</comment>
<dbReference type="FunFam" id="3.30.70.141:FF:000001">
    <property type="entry name" value="Nucleoside diphosphate kinase"/>
    <property type="match status" value="1"/>
</dbReference>
<dbReference type="GO" id="GO:0046872">
    <property type="term" value="F:metal ion binding"/>
    <property type="evidence" value="ECO:0007669"/>
    <property type="project" value="UniProtKB-KW"/>
</dbReference>
<comment type="subunit">
    <text evidence="14">Homotetramer.</text>
</comment>
<reference evidence="19 20" key="1">
    <citation type="journal article" date="2018" name="Microbiome">
        <title>Fine metagenomic profile of the Mediterranean stratified and mixed water columns revealed by assembly and recruitment.</title>
        <authorList>
            <person name="Haro-Moreno J.M."/>
            <person name="Lopez-Perez M."/>
            <person name="De La Torre J.R."/>
            <person name="Picazo A."/>
            <person name="Camacho A."/>
            <person name="Rodriguez-Valera F."/>
        </authorList>
    </citation>
    <scope>NUCLEOTIDE SEQUENCE [LARGE SCALE GENOMIC DNA]</scope>
    <source>
        <strain evidence="19">MED-G83</strain>
    </source>
</reference>
<feature type="active site" description="Pros-phosphohistidine intermediate" evidence="14 15">
    <location>
        <position position="115"/>
    </location>
</feature>
<feature type="binding site" evidence="14 15">
    <location>
        <position position="91"/>
    </location>
    <ligand>
        <name>ATP</name>
        <dbReference type="ChEBI" id="CHEBI:30616"/>
    </ligand>
</feature>
<dbReference type="PANTHER" id="PTHR46161">
    <property type="entry name" value="NUCLEOSIDE DIPHOSPHATE KINASE"/>
    <property type="match status" value="1"/>
</dbReference>
<keyword evidence="11 14" id="KW-0067">ATP-binding</keyword>
<organism evidence="19 20">
    <name type="scientific">SAR86 cluster bacterium</name>
    <dbReference type="NCBI Taxonomy" id="2030880"/>
    <lineage>
        <taxon>Bacteria</taxon>
        <taxon>Pseudomonadati</taxon>
        <taxon>Pseudomonadota</taxon>
        <taxon>Gammaproteobacteria</taxon>
        <taxon>SAR86 cluster</taxon>
    </lineage>
</organism>
<evidence type="ECO:0000256" key="3">
    <source>
        <dbReference type="ARBA" id="ARBA00012966"/>
    </source>
</evidence>
<dbReference type="Gene3D" id="3.30.70.141">
    <property type="entry name" value="Nucleoside diphosphate kinase-like domain"/>
    <property type="match status" value="1"/>
</dbReference>
<keyword evidence="10 14" id="KW-0418">Kinase</keyword>
<dbReference type="GO" id="GO:0005524">
    <property type="term" value="F:ATP binding"/>
    <property type="evidence" value="ECO:0007669"/>
    <property type="project" value="UniProtKB-UniRule"/>
</dbReference>
<dbReference type="Pfam" id="PF00334">
    <property type="entry name" value="NDK"/>
    <property type="match status" value="1"/>
</dbReference>
<keyword evidence="9 14" id="KW-0547">Nucleotide-binding</keyword>
<evidence type="ECO:0000256" key="11">
    <source>
        <dbReference type="ARBA" id="ARBA00022840"/>
    </source>
</evidence>
<dbReference type="InterPro" id="IPR036850">
    <property type="entry name" value="NDK-like_dom_sf"/>
</dbReference>
<dbReference type="AlphaFoldDB" id="A0A368BNY3"/>
<dbReference type="EMBL" id="QOPD01000002">
    <property type="protein sequence ID" value="RCL38795.1"/>
    <property type="molecule type" value="Genomic_DNA"/>
</dbReference>
<dbReference type="SMART" id="SM00562">
    <property type="entry name" value="NDK"/>
    <property type="match status" value="1"/>
</dbReference>
<dbReference type="EC" id="2.7.4.6" evidence="3 14"/>
<evidence type="ECO:0000256" key="12">
    <source>
        <dbReference type="ARBA" id="ARBA00022842"/>
    </source>
</evidence>
<dbReference type="InterPro" id="IPR034907">
    <property type="entry name" value="NDK-like_dom"/>
</dbReference>
<evidence type="ECO:0000256" key="6">
    <source>
        <dbReference type="ARBA" id="ARBA00022553"/>
    </source>
</evidence>
<evidence type="ECO:0000256" key="9">
    <source>
        <dbReference type="ARBA" id="ARBA00022741"/>
    </source>
</evidence>
<keyword evidence="12 14" id="KW-0460">Magnesium</keyword>
<evidence type="ECO:0000256" key="7">
    <source>
        <dbReference type="ARBA" id="ARBA00022679"/>
    </source>
</evidence>
<comment type="catalytic activity">
    <reaction evidence="14 17">
        <text>a 2'-deoxyribonucleoside 5'-diphosphate + ATP = a 2'-deoxyribonucleoside 5'-triphosphate + ADP</text>
        <dbReference type="Rhea" id="RHEA:44640"/>
        <dbReference type="ChEBI" id="CHEBI:30616"/>
        <dbReference type="ChEBI" id="CHEBI:61560"/>
        <dbReference type="ChEBI" id="CHEBI:73316"/>
        <dbReference type="ChEBI" id="CHEBI:456216"/>
        <dbReference type="EC" id="2.7.4.6"/>
    </reaction>
</comment>
<gene>
    <name evidence="14" type="primary">ndk</name>
    <name evidence="19" type="ORF">DBW97_01925</name>
</gene>
<evidence type="ECO:0000256" key="13">
    <source>
        <dbReference type="ARBA" id="ARBA00023080"/>
    </source>
</evidence>
<comment type="similarity">
    <text evidence="2 14 15 16">Belongs to the NDK family.</text>
</comment>
<sequence>MEKTLSIIKPDATEKNVIGKIIDRFESAGLRVVAAKLVQLDKAKAGGFYAEHEGKPFYDNLVKYMTSGPVVVQVLCGPNAIAKNRELMGATNPQEAEPGTIRADFAESIDANAVHGSDSPESAAREISYFFNEDEIFVN</sequence>
<accession>A0A368BNY3</accession>
<protein>
    <recommendedName>
        <fullName evidence="4 14">Nucleoside diphosphate kinase</fullName>
        <shortName evidence="14">NDK</shortName>
        <shortName evidence="14">NDP kinase</shortName>
        <ecNumber evidence="3 14">2.7.4.6</ecNumber>
    </recommendedName>
    <alternativeName>
        <fullName evidence="14">Nucleoside-2-P kinase</fullName>
    </alternativeName>
</protein>
<comment type="function">
    <text evidence="14">Major role in the synthesis of nucleoside triphosphates other than ATP. The ATP gamma phosphate is transferred to the NDP beta phosphate via a ping-pong mechanism, using a phosphorylated active-site intermediate.</text>
</comment>
<dbReference type="HAMAP" id="MF_00451">
    <property type="entry name" value="NDP_kinase"/>
    <property type="match status" value="1"/>
</dbReference>
<evidence type="ECO:0000256" key="5">
    <source>
        <dbReference type="ARBA" id="ARBA00022490"/>
    </source>
</evidence>
<comment type="subcellular location">
    <subcellularLocation>
        <location evidence="1 14">Cytoplasm</location>
    </subcellularLocation>
</comment>
<dbReference type="GO" id="GO:0004550">
    <property type="term" value="F:nucleoside diphosphate kinase activity"/>
    <property type="evidence" value="ECO:0007669"/>
    <property type="project" value="UniProtKB-UniRule"/>
</dbReference>
<evidence type="ECO:0000313" key="19">
    <source>
        <dbReference type="EMBL" id="RCL38795.1"/>
    </source>
</evidence>
<dbReference type="GO" id="GO:0005737">
    <property type="term" value="C:cytoplasm"/>
    <property type="evidence" value="ECO:0007669"/>
    <property type="project" value="UniProtKB-SubCell"/>
</dbReference>
<feature type="binding site" evidence="14 15">
    <location>
        <position position="9"/>
    </location>
    <ligand>
        <name>ATP</name>
        <dbReference type="ChEBI" id="CHEBI:30616"/>
    </ligand>
</feature>
<dbReference type="SUPFAM" id="SSF54919">
    <property type="entry name" value="Nucleoside diphosphate kinase, NDK"/>
    <property type="match status" value="1"/>
</dbReference>
<evidence type="ECO:0000256" key="2">
    <source>
        <dbReference type="ARBA" id="ARBA00008142"/>
    </source>
</evidence>
<keyword evidence="7 14" id="KW-0808">Transferase</keyword>
<comment type="catalytic activity">
    <reaction evidence="14">
        <text>a ribonucleoside 5'-diphosphate + ATP = a ribonucleoside 5'-triphosphate + ADP</text>
        <dbReference type="Rhea" id="RHEA:18113"/>
        <dbReference type="ChEBI" id="CHEBI:30616"/>
        <dbReference type="ChEBI" id="CHEBI:57930"/>
        <dbReference type="ChEBI" id="CHEBI:61557"/>
        <dbReference type="ChEBI" id="CHEBI:456216"/>
        <dbReference type="EC" id="2.7.4.6"/>
    </reaction>
</comment>
<dbReference type="PROSITE" id="PS00469">
    <property type="entry name" value="NDPK"/>
    <property type="match status" value="1"/>
</dbReference>
<dbReference type="PANTHER" id="PTHR46161:SF3">
    <property type="entry name" value="NUCLEOSIDE DIPHOSPHATE KINASE DDB_G0292928-RELATED"/>
    <property type="match status" value="1"/>
</dbReference>
<evidence type="ECO:0000256" key="16">
    <source>
        <dbReference type="RuleBase" id="RU004011"/>
    </source>
</evidence>
<keyword evidence="13 14" id="KW-0546">Nucleotide metabolism</keyword>
<evidence type="ECO:0000256" key="15">
    <source>
        <dbReference type="PROSITE-ProRule" id="PRU00706"/>
    </source>
</evidence>